<name>A0ABV9S7V0_9PSEU</name>
<reference evidence="4" key="1">
    <citation type="journal article" date="2019" name="Int. J. Syst. Evol. Microbiol.">
        <title>The Global Catalogue of Microorganisms (GCM) 10K type strain sequencing project: providing services to taxonomists for standard genome sequencing and annotation.</title>
        <authorList>
            <consortium name="The Broad Institute Genomics Platform"/>
            <consortium name="The Broad Institute Genome Sequencing Center for Infectious Disease"/>
            <person name="Wu L."/>
            <person name="Ma J."/>
        </authorList>
    </citation>
    <scope>NUCLEOTIDE SEQUENCE [LARGE SCALE GENOMIC DNA]</scope>
    <source>
        <strain evidence="4">ZS-22-S1</strain>
    </source>
</reference>
<accession>A0ABV9S7V0</accession>
<dbReference type="PANTHER" id="PTHR11461:SF211">
    <property type="entry name" value="GH10112P-RELATED"/>
    <property type="match status" value="1"/>
</dbReference>
<comment type="similarity">
    <text evidence="1">Belongs to the serpin family.</text>
</comment>
<protein>
    <submittedName>
        <fullName evidence="3">Serpin family protein</fullName>
    </submittedName>
</protein>
<organism evidence="3 4">
    <name type="scientific">Actinophytocola glycyrrhizae</name>
    <dbReference type="NCBI Taxonomy" id="2044873"/>
    <lineage>
        <taxon>Bacteria</taxon>
        <taxon>Bacillati</taxon>
        <taxon>Actinomycetota</taxon>
        <taxon>Actinomycetes</taxon>
        <taxon>Pseudonocardiales</taxon>
        <taxon>Pseudonocardiaceae</taxon>
    </lineage>
</organism>
<dbReference type="InterPro" id="IPR023796">
    <property type="entry name" value="Serpin_dom"/>
</dbReference>
<dbReference type="PANTHER" id="PTHR11461">
    <property type="entry name" value="SERINE PROTEASE INHIBITOR, SERPIN"/>
    <property type="match status" value="1"/>
</dbReference>
<dbReference type="Gene3D" id="3.30.497.10">
    <property type="entry name" value="Antithrombin, subunit I, domain 2"/>
    <property type="match status" value="1"/>
</dbReference>
<dbReference type="SMART" id="SM00093">
    <property type="entry name" value="SERPIN"/>
    <property type="match status" value="1"/>
</dbReference>
<evidence type="ECO:0000313" key="3">
    <source>
        <dbReference type="EMBL" id="MFC4856541.1"/>
    </source>
</evidence>
<dbReference type="Gene3D" id="2.30.39.10">
    <property type="entry name" value="Alpha-1-antitrypsin, domain 1"/>
    <property type="match status" value="1"/>
</dbReference>
<dbReference type="InterPro" id="IPR042185">
    <property type="entry name" value="Serpin_sf_2"/>
</dbReference>
<dbReference type="PROSITE" id="PS00284">
    <property type="entry name" value="SERPIN"/>
    <property type="match status" value="1"/>
</dbReference>
<sequence>MTRHLAFALTLHRVTAPDLAANACWSPFSVASALGLVAQGARGLTRDELAVLLVGEKSGDLAGLGALLTRAGVLEPHRDNEDEPVIAVANTLWADESIDVYASYVDELGRWSSGMVREAPFRENPLRARDMINLDVAKTTRDLIPELLPSDAIREDTVSALVNALYLKCAWKHRFAEGATTPLPFHTPGGVKDVPTMELSARLGYAATDGWQVVSMPAVGGVEAVVLLPDTDLATEEPGLDADRLAGLLGAPRHEQVELRLPKVDVRMQAELSPPLNEVGVRTVFTRDADLGGITASELAVQAVLHESVLKLDEQGLEGAAATAVMMRLMSLPTGQPVEVHVDRPFLLVVRHRETGVVYFLARVTDPAE</sequence>
<evidence type="ECO:0000313" key="4">
    <source>
        <dbReference type="Proteomes" id="UP001595859"/>
    </source>
</evidence>
<dbReference type="InterPro" id="IPR036186">
    <property type="entry name" value="Serpin_sf"/>
</dbReference>
<feature type="domain" description="Serpin" evidence="2">
    <location>
        <begin position="7"/>
        <end position="367"/>
    </location>
</feature>
<dbReference type="Proteomes" id="UP001595859">
    <property type="component" value="Unassembled WGS sequence"/>
</dbReference>
<proteinExistence type="inferred from homology"/>
<dbReference type="RefSeq" id="WP_378058506.1">
    <property type="nucleotide sequence ID" value="NZ_JBHSIS010000010.1"/>
</dbReference>
<evidence type="ECO:0000259" key="2">
    <source>
        <dbReference type="SMART" id="SM00093"/>
    </source>
</evidence>
<dbReference type="EMBL" id="JBHSIS010000010">
    <property type="protein sequence ID" value="MFC4856541.1"/>
    <property type="molecule type" value="Genomic_DNA"/>
</dbReference>
<dbReference type="Pfam" id="PF00079">
    <property type="entry name" value="Serpin"/>
    <property type="match status" value="1"/>
</dbReference>
<evidence type="ECO:0000256" key="1">
    <source>
        <dbReference type="RuleBase" id="RU000411"/>
    </source>
</evidence>
<gene>
    <name evidence="3" type="ORF">ACFPCV_23810</name>
</gene>
<dbReference type="InterPro" id="IPR042178">
    <property type="entry name" value="Serpin_sf_1"/>
</dbReference>
<dbReference type="InterPro" id="IPR023795">
    <property type="entry name" value="Serpin_CS"/>
</dbReference>
<comment type="caution">
    <text evidence="3">The sequence shown here is derived from an EMBL/GenBank/DDBJ whole genome shotgun (WGS) entry which is preliminary data.</text>
</comment>
<dbReference type="SUPFAM" id="SSF56574">
    <property type="entry name" value="Serpins"/>
    <property type="match status" value="1"/>
</dbReference>
<dbReference type="InterPro" id="IPR000215">
    <property type="entry name" value="Serpin_fam"/>
</dbReference>
<dbReference type="CDD" id="cd19590">
    <property type="entry name" value="serpin_thermopin-like"/>
    <property type="match status" value="1"/>
</dbReference>
<keyword evidence="4" id="KW-1185">Reference proteome</keyword>